<dbReference type="PANTHER" id="PTHR43685:SF11">
    <property type="entry name" value="GLYCOSYLTRANSFERASE TAGX-RELATED"/>
    <property type="match status" value="1"/>
</dbReference>
<name>A0A2X3WRC2_STRTR</name>
<dbReference type="InterPro" id="IPR029044">
    <property type="entry name" value="Nucleotide-diphossugar_trans"/>
</dbReference>
<gene>
    <name evidence="3" type="primary">rgpBc</name>
    <name evidence="3" type="ORF">NCTC12958_01696</name>
</gene>
<protein>
    <submittedName>
        <fullName evidence="3">Alpha-L-Rha alpha-1,3-L-rhamnosyltransferase</fullName>
        <ecNumber evidence="3">2.4.1.-</ecNumber>
    </submittedName>
</protein>
<dbReference type="InterPro" id="IPR001173">
    <property type="entry name" value="Glyco_trans_2-like"/>
</dbReference>
<dbReference type="CDD" id="cd04196">
    <property type="entry name" value="GT_2_like_d"/>
    <property type="match status" value="1"/>
</dbReference>
<dbReference type="Proteomes" id="UP000249634">
    <property type="component" value="Chromosome 1"/>
</dbReference>
<dbReference type="EC" id="2.4.1.-" evidence="3"/>
<evidence type="ECO:0000313" key="3">
    <source>
        <dbReference type="EMBL" id="SQF25492.1"/>
    </source>
</evidence>
<dbReference type="RefSeq" id="WP_064355776.1">
    <property type="nucleotide sequence ID" value="NZ_BJMZ01000002.1"/>
</dbReference>
<sequence>MKVNILLSTYNGEQYLKEQVKSIQDQTYRDWQLLIRDDGSTDGTVEIIQELVAQDERIRFINQGAIENLGVIKSFHALLKYEKADLYCFSDQDDVWLPEKITLQVAEAAKHPQEVPLLVYTDLKVVDENLNVQHESMIRTQSDHANTELIQELTENTVTGGVAMINHALAELWTGQENHALLMHDWYLALLATAFGKLIYIDQPTELYRQHSSNVLGARTLRKRVKNWVRPHILFAKYWNLIESSQEQAKNLLDLPVSSQTKEIIENFVTIMDVPLRERLRRIRQYGYRKNRAFHTIVFTSLVLTKFAYRGKK</sequence>
<keyword evidence="3" id="KW-0808">Transferase</keyword>
<reference evidence="3 4" key="1">
    <citation type="submission" date="2018-06" db="EMBL/GenBank/DDBJ databases">
        <authorList>
            <consortium name="Pathogen Informatics"/>
            <person name="Doyle S."/>
        </authorList>
    </citation>
    <scope>NUCLEOTIDE SEQUENCE [LARGE SCALE GENOMIC DNA]</scope>
    <source>
        <strain evidence="3 4">NCTC12958</strain>
    </source>
</reference>
<proteinExistence type="inferred from homology"/>
<comment type="similarity">
    <text evidence="1">Belongs to the glycosyltransferase 2 family.</text>
</comment>
<accession>A0A2X3WRC2</accession>
<evidence type="ECO:0000313" key="4">
    <source>
        <dbReference type="Proteomes" id="UP000249634"/>
    </source>
</evidence>
<dbReference type="InterPro" id="IPR050834">
    <property type="entry name" value="Glycosyltransf_2"/>
</dbReference>
<dbReference type="AlphaFoldDB" id="A0A2X3WRC2"/>
<organism evidence="3 4">
    <name type="scientific">Streptococcus thermophilus</name>
    <dbReference type="NCBI Taxonomy" id="1308"/>
    <lineage>
        <taxon>Bacteria</taxon>
        <taxon>Bacillati</taxon>
        <taxon>Bacillota</taxon>
        <taxon>Bacilli</taxon>
        <taxon>Lactobacillales</taxon>
        <taxon>Streptococcaceae</taxon>
        <taxon>Streptococcus</taxon>
    </lineage>
</organism>
<dbReference type="Gene3D" id="3.90.550.10">
    <property type="entry name" value="Spore Coat Polysaccharide Biosynthesis Protein SpsA, Chain A"/>
    <property type="match status" value="1"/>
</dbReference>
<dbReference type="SUPFAM" id="SSF53448">
    <property type="entry name" value="Nucleotide-diphospho-sugar transferases"/>
    <property type="match status" value="1"/>
</dbReference>
<feature type="domain" description="Glycosyltransferase 2-like" evidence="2">
    <location>
        <begin position="5"/>
        <end position="141"/>
    </location>
</feature>
<evidence type="ECO:0000259" key="2">
    <source>
        <dbReference type="Pfam" id="PF00535"/>
    </source>
</evidence>
<dbReference type="EMBL" id="LS483339">
    <property type="protein sequence ID" value="SQF25492.1"/>
    <property type="molecule type" value="Genomic_DNA"/>
</dbReference>
<keyword evidence="3" id="KW-0328">Glycosyltransferase</keyword>
<dbReference type="PANTHER" id="PTHR43685">
    <property type="entry name" value="GLYCOSYLTRANSFERASE"/>
    <property type="match status" value="1"/>
</dbReference>
<dbReference type="GO" id="GO:0016757">
    <property type="term" value="F:glycosyltransferase activity"/>
    <property type="evidence" value="ECO:0007669"/>
    <property type="project" value="UniProtKB-KW"/>
</dbReference>
<dbReference type="Pfam" id="PF00535">
    <property type="entry name" value="Glycos_transf_2"/>
    <property type="match status" value="1"/>
</dbReference>
<evidence type="ECO:0000256" key="1">
    <source>
        <dbReference type="ARBA" id="ARBA00006739"/>
    </source>
</evidence>